<dbReference type="OrthoDB" id="7399486at2759"/>
<proteinExistence type="predicted"/>
<dbReference type="RefSeq" id="XP_022826185.1">
    <property type="nucleotide sequence ID" value="XM_022970417.1"/>
</dbReference>
<keyword evidence="1" id="KW-0175">Coiled coil</keyword>
<name>A0A9J7IV52_SPOLT</name>
<keyword evidence="2" id="KW-0732">Signal</keyword>
<evidence type="ECO:0000313" key="3">
    <source>
        <dbReference type="Proteomes" id="UP000301870"/>
    </source>
</evidence>
<reference evidence="4" key="1">
    <citation type="submission" date="2025-08" db="UniProtKB">
        <authorList>
            <consortium name="RefSeq"/>
        </authorList>
    </citation>
    <scope>IDENTIFICATION</scope>
    <source>
        <strain evidence="4">Ishihara</strain>
        <tissue evidence="4">Whole body</tissue>
    </source>
</reference>
<organism evidence="3 4">
    <name type="scientific">Spodoptera litura</name>
    <name type="common">Asian cotton leafworm</name>
    <dbReference type="NCBI Taxonomy" id="69820"/>
    <lineage>
        <taxon>Eukaryota</taxon>
        <taxon>Metazoa</taxon>
        <taxon>Ecdysozoa</taxon>
        <taxon>Arthropoda</taxon>
        <taxon>Hexapoda</taxon>
        <taxon>Insecta</taxon>
        <taxon>Pterygota</taxon>
        <taxon>Neoptera</taxon>
        <taxon>Endopterygota</taxon>
        <taxon>Lepidoptera</taxon>
        <taxon>Glossata</taxon>
        <taxon>Ditrysia</taxon>
        <taxon>Noctuoidea</taxon>
        <taxon>Noctuidae</taxon>
        <taxon>Amphipyrinae</taxon>
        <taxon>Spodoptera</taxon>
    </lineage>
</organism>
<evidence type="ECO:0000256" key="1">
    <source>
        <dbReference type="SAM" id="Coils"/>
    </source>
</evidence>
<keyword evidence="3" id="KW-1185">Reference proteome</keyword>
<feature type="coiled-coil region" evidence="1">
    <location>
        <begin position="24"/>
        <end position="51"/>
    </location>
</feature>
<dbReference type="KEGG" id="sliu:111356154"/>
<feature type="chain" id="PRO_5039937924" evidence="2">
    <location>
        <begin position="19"/>
        <end position="83"/>
    </location>
</feature>
<dbReference type="GeneID" id="111356154"/>
<evidence type="ECO:0000256" key="2">
    <source>
        <dbReference type="SAM" id="SignalP"/>
    </source>
</evidence>
<protein>
    <submittedName>
        <fullName evidence="4">Anionic antimicrobial peptide 2-like</fullName>
    </submittedName>
</protein>
<sequence>MNKLFIVLLAVCLVSAHAFVKRDAPAGENQLEKIQKQLQEFSKNINNQMASTFDPETMKRNFNQFAESINKAMSDMNNKPPAA</sequence>
<gene>
    <name evidence="4" type="primary">LOC111356154</name>
</gene>
<dbReference type="Proteomes" id="UP000301870">
    <property type="component" value="Chromosome 22"/>
</dbReference>
<dbReference type="AlphaFoldDB" id="A0A9J7IV52"/>
<accession>A0A9J7IV52</accession>
<evidence type="ECO:0000313" key="4">
    <source>
        <dbReference type="RefSeq" id="XP_022826185.1"/>
    </source>
</evidence>
<feature type="signal peptide" evidence="2">
    <location>
        <begin position="1"/>
        <end position="18"/>
    </location>
</feature>